<evidence type="ECO:0000256" key="3">
    <source>
        <dbReference type="ARBA" id="ARBA00023163"/>
    </source>
</evidence>
<dbReference type="SMART" id="SM00895">
    <property type="entry name" value="FCD"/>
    <property type="match status" value="1"/>
</dbReference>
<keyword evidence="3" id="KW-0804">Transcription</keyword>
<dbReference type="EMBL" id="JARPZN010000005">
    <property type="protein sequence ID" value="MDT2690303.1"/>
    <property type="molecule type" value="Genomic_DNA"/>
</dbReference>
<dbReference type="Pfam" id="PF07729">
    <property type="entry name" value="FCD"/>
    <property type="match status" value="1"/>
</dbReference>
<dbReference type="RefSeq" id="WP_082709557.1">
    <property type="nucleotide sequence ID" value="NZ_JARPZN010000005.1"/>
</dbReference>
<name>A0A376GZ35_ENTGA</name>
<evidence type="ECO:0000313" key="5">
    <source>
        <dbReference type="EMBL" id="MDT2690303.1"/>
    </source>
</evidence>
<dbReference type="InterPro" id="IPR036390">
    <property type="entry name" value="WH_DNA-bd_sf"/>
</dbReference>
<keyword evidence="2" id="KW-0238">DNA-binding</keyword>
<reference evidence="5" key="2">
    <citation type="submission" date="2023-03" db="EMBL/GenBank/DDBJ databases">
        <authorList>
            <person name="Shen W."/>
            <person name="Cai J."/>
        </authorList>
    </citation>
    <scope>NUCLEOTIDE SEQUENCE</scope>
    <source>
        <strain evidence="5">K69-2</strain>
    </source>
</reference>
<dbReference type="InterPro" id="IPR036388">
    <property type="entry name" value="WH-like_DNA-bd_sf"/>
</dbReference>
<reference evidence="6 7" key="1">
    <citation type="submission" date="2018-06" db="EMBL/GenBank/DDBJ databases">
        <authorList>
            <consortium name="Pathogen Informatics"/>
            <person name="Doyle S."/>
        </authorList>
    </citation>
    <scope>NUCLEOTIDE SEQUENCE [LARGE SCALE GENOMIC DNA]</scope>
    <source>
        <strain evidence="6 7">NCTC12360</strain>
    </source>
</reference>
<evidence type="ECO:0000259" key="4">
    <source>
        <dbReference type="PROSITE" id="PS50949"/>
    </source>
</evidence>
<keyword evidence="1" id="KW-0805">Transcription regulation</keyword>
<dbReference type="CDD" id="cd07377">
    <property type="entry name" value="WHTH_GntR"/>
    <property type="match status" value="1"/>
</dbReference>
<dbReference type="AlphaFoldDB" id="A0A376GZ35"/>
<evidence type="ECO:0000256" key="2">
    <source>
        <dbReference type="ARBA" id="ARBA00023125"/>
    </source>
</evidence>
<dbReference type="SUPFAM" id="SSF48008">
    <property type="entry name" value="GntR ligand-binding domain-like"/>
    <property type="match status" value="1"/>
</dbReference>
<dbReference type="Gene3D" id="1.10.10.10">
    <property type="entry name" value="Winged helix-like DNA-binding domain superfamily/Winged helix DNA-binding domain"/>
    <property type="match status" value="1"/>
</dbReference>
<dbReference type="PROSITE" id="PS50949">
    <property type="entry name" value="HTH_GNTR"/>
    <property type="match status" value="1"/>
</dbReference>
<feature type="domain" description="HTH gntR-type" evidence="4">
    <location>
        <begin position="5"/>
        <end position="72"/>
    </location>
</feature>
<dbReference type="EMBL" id="UFYW01000001">
    <property type="protein sequence ID" value="STD82174.1"/>
    <property type="molecule type" value="Genomic_DNA"/>
</dbReference>
<dbReference type="Gene3D" id="1.20.120.530">
    <property type="entry name" value="GntR ligand-binding domain-like"/>
    <property type="match status" value="1"/>
</dbReference>
<dbReference type="SMART" id="SM00345">
    <property type="entry name" value="HTH_GNTR"/>
    <property type="match status" value="1"/>
</dbReference>
<dbReference type="GO" id="GO:0003700">
    <property type="term" value="F:DNA-binding transcription factor activity"/>
    <property type="evidence" value="ECO:0007669"/>
    <property type="project" value="InterPro"/>
</dbReference>
<dbReference type="Pfam" id="PF00392">
    <property type="entry name" value="GntR"/>
    <property type="match status" value="1"/>
</dbReference>
<dbReference type="GO" id="GO:0003677">
    <property type="term" value="F:DNA binding"/>
    <property type="evidence" value="ECO:0007669"/>
    <property type="project" value="UniProtKB-KW"/>
</dbReference>
<dbReference type="InterPro" id="IPR000524">
    <property type="entry name" value="Tscrpt_reg_HTH_GntR"/>
</dbReference>
<dbReference type="OrthoDB" id="574518at2"/>
<keyword evidence="7" id="KW-1185">Reference proteome</keyword>
<dbReference type="InterPro" id="IPR011711">
    <property type="entry name" value="GntR_C"/>
</dbReference>
<accession>A0A376GZ35</accession>
<dbReference type="PANTHER" id="PTHR43537">
    <property type="entry name" value="TRANSCRIPTIONAL REGULATOR, GNTR FAMILY"/>
    <property type="match status" value="1"/>
</dbReference>
<dbReference type="PRINTS" id="PR00035">
    <property type="entry name" value="HTHGNTR"/>
</dbReference>
<dbReference type="Proteomes" id="UP000254807">
    <property type="component" value="Unassembled WGS sequence"/>
</dbReference>
<dbReference type="InterPro" id="IPR008920">
    <property type="entry name" value="TF_FadR/GntR_C"/>
</dbReference>
<evidence type="ECO:0000313" key="6">
    <source>
        <dbReference type="EMBL" id="STD82174.1"/>
    </source>
</evidence>
<sequence length="223" mass="26463">MTIKTSLQNQAYQSIRRQIIYADLEPGKKVSEKKLEETLSIGRTPIREALIQLRQQGLVDTIPQSGNYISLIDLDSAKNARFVREHLERQIMLECCAKMNNQKKRILETIISEQEKAVSQKNARSFFHNDNLFHKACFEIAEREEVWQWLENNNTHLERFRWLRVKTEGLKWEKIMEQHYQLFDALTKQDPEEANFLTSLHLHLMLNEQKIVLATHPKYFKNI</sequence>
<dbReference type="Proteomes" id="UP001183682">
    <property type="component" value="Unassembled WGS sequence"/>
</dbReference>
<proteinExistence type="predicted"/>
<gene>
    <name evidence="6" type="primary">ydfH</name>
    <name evidence="6" type="ORF">NCTC12360_00594</name>
    <name evidence="5" type="ORF">P7E30_08825</name>
</gene>
<dbReference type="SUPFAM" id="SSF46785">
    <property type="entry name" value="Winged helix' DNA-binding domain"/>
    <property type="match status" value="1"/>
</dbReference>
<evidence type="ECO:0000313" key="7">
    <source>
        <dbReference type="Proteomes" id="UP000254807"/>
    </source>
</evidence>
<organism evidence="6 7">
    <name type="scientific">Enterococcus gallinarum</name>
    <dbReference type="NCBI Taxonomy" id="1353"/>
    <lineage>
        <taxon>Bacteria</taxon>
        <taxon>Bacillati</taxon>
        <taxon>Bacillota</taxon>
        <taxon>Bacilli</taxon>
        <taxon>Lactobacillales</taxon>
        <taxon>Enterococcaceae</taxon>
        <taxon>Enterococcus</taxon>
    </lineage>
</organism>
<protein>
    <submittedName>
        <fullName evidence="6">GntR family transcriptional regulator</fullName>
    </submittedName>
</protein>
<evidence type="ECO:0000256" key="1">
    <source>
        <dbReference type="ARBA" id="ARBA00023015"/>
    </source>
</evidence>
<dbReference type="PANTHER" id="PTHR43537:SF51">
    <property type="entry name" value="HTH-TYPE TRANSCRIPTIONAL REGULATOR LGOR-RELATED"/>
    <property type="match status" value="1"/>
</dbReference>